<dbReference type="EMBL" id="CP015017">
    <property type="protein sequence ID" value="APC02278.1"/>
    <property type="molecule type" value="Genomic_DNA"/>
</dbReference>
<accession>A0AAC9NJ50</accession>
<gene>
    <name evidence="2" type="ORF">AOC25_00920</name>
</gene>
<evidence type="ECO:0000256" key="1">
    <source>
        <dbReference type="SAM" id="Phobius"/>
    </source>
</evidence>
<proteinExistence type="predicted"/>
<dbReference type="Proteomes" id="UP000182060">
    <property type="component" value="Chromosome"/>
</dbReference>
<evidence type="ECO:0000313" key="3">
    <source>
        <dbReference type="Proteomes" id="UP000182060"/>
    </source>
</evidence>
<reference evidence="2" key="1">
    <citation type="journal article" date="2017" name="Appl. Environ. Microbiol.">
        <title>Microdiversification of a pelagic Polynucleobacter species is mainly driven by acquisition of genomic islands from a partially interspecific gene pool.</title>
        <authorList>
            <person name="Hoetzinger M."/>
            <person name="Hahn M.W."/>
            <person name="Jezberova J."/>
            <person name="Schmidt J."/>
            <person name="Koll U."/>
        </authorList>
    </citation>
    <scope>NUCLEOTIDE SEQUENCE</scope>
    <source>
        <strain evidence="2">MWH-RechtKol4</strain>
    </source>
</reference>
<keyword evidence="1" id="KW-1133">Transmembrane helix</keyword>
<protein>
    <submittedName>
        <fullName evidence="2">Uncharacterized protein</fullName>
    </submittedName>
</protein>
<keyword evidence="1" id="KW-0812">Transmembrane</keyword>
<feature type="transmembrane region" description="Helical" evidence="1">
    <location>
        <begin position="64"/>
        <end position="83"/>
    </location>
</feature>
<keyword evidence="1" id="KW-0472">Membrane</keyword>
<name>A0AAC9NJ50_9BURK</name>
<evidence type="ECO:0000313" key="2">
    <source>
        <dbReference type="EMBL" id="APC02278.1"/>
    </source>
</evidence>
<sequence>MGFLAFLLIGGVSGASAWIFYPGTSSRSPNPQRLLLPVLVGFIAAVSSSYLGQYLGFFQSGQMLEWLCAIFASCLVGCIFTALTK</sequence>
<organism evidence="2 3">
    <name type="scientific">Polynucleobacter asymbioticus</name>
    <dbReference type="NCBI Taxonomy" id="576611"/>
    <lineage>
        <taxon>Bacteria</taxon>
        <taxon>Pseudomonadati</taxon>
        <taxon>Pseudomonadota</taxon>
        <taxon>Betaproteobacteria</taxon>
        <taxon>Burkholderiales</taxon>
        <taxon>Burkholderiaceae</taxon>
        <taxon>Polynucleobacter</taxon>
    </lineage>
</organism>
<dbReference type="AlphaFoldDB" id="A0AAC9NJ50"/>
<feature type="transmembrane region" description="Helical" evidence="1">
    <location>
        <begin position="33"/>
        <end position="52"/>
    </location>
</feature>